<feature type="domain" description="Carrier" evidence="8">
    <location>
        <begin position="3"/>
        <end position="81"/>
    </location>
</feature>
<keyword evidence="6 7" id="KW-0275">Fatty acid biosynthesis</keyword>
<comment type="PTM">
    <text evidence="7">4'-phosphopantetheine is transferred from CoA to a specific serine of apo-ACP by AcpS. This modification is essential for activity because fatty acids are bound in thioester linkage to the sulfhydryl of the prosthetic group.</text>
</comment>
<comment type="pathway">
    <text evidence="7">Lipid metabolism; fatty acid biosynthesis.</text>
</comment>
<comment type="similarity">
    <text evidence="7">Belongs to the acyl carrier protein (ACP) family.</text>
</comment>
<evidence type="ECO:0000313" key="10">
    <source>
        <dbReference type="Proteomes" id="UP000838102"/>
    </source>
</evidence>
<dbReference type="PROSITE" id="PS50075">
    <property type="entry name" value="CARRIER"/>
    <property type="match status" value="1"/>
</dbReference>
<evidence type="ECO:0000256" key="7">
    <source>
        <dbReference type="HAMAP-Rule" id="MF_01217"/>
    </source>
</evidence>
<dbReference type="PANTHER" id="PTHR20863:SF76">
    <property type="entry name" value="CARRIER DOMAIN-CONTAINING PROTEIN"/>
    <property type="match status" value="1"/>
</dbReference>
<keyword evidence="3 7" id="KW-0597">Phosphoprotein</keyword>
<evidence type="ECO:0000256" key="3">
    <source>
        <dbReference type="ARBA" id="ARBA00022553"/>
    </source>
</evidence>
<dbReference type="PANTHER" id="PTHR20863">
    <property type="entry name" value="ACYL CARRIER PROTEIN"/>
    <property type="match status" value="1"/>
</dbReference>
<dbReference type="RefSeq" id="WP_248705662.1">
    <property type="nucleotide sequence ID" value="NZ_CAKOET010000001.1"/>
</dbReference>
<evidence type="ECO:0000313" key="9">
    <source>
        <dbReference type="EMBL" id="CAH1850779.1"/>
    </source>
</evidence>
<dbReference type="EMBL" id="CAKOEU010000001">
    <property type="protein sequence ID" value="CAH1850779.1"/>
    <property type="molecule type" value="Genomic_DNA"/>
</dbReference>
<name>A0ABM9CZZ6_9LACO</name>
<proteinExistence type="inferred from homology"/>
<keyword evidence="7" id="KW-0963">Cytoplasm</keyword>
<comment type="caution">
    <text evidence="9">The sequence shown here is derived from an EMBL/GenBank/DDBJ whole genome shotgun (WGS) entry which is preliminary data.</text>
</comment>
<organism evidence="9 10">
    <name type="scientific">Convivina praedatoris</name>
    <dbReference type="NCBI Taxonomy" id="2880963"/>
    <lineage>
        <taxon>Bacteria</taxon>
        <taxon>Bacillati</taxon>
        <taxon>Bacillota</taxon>
        <taxon>Bacilli</taxon>
        <taxon>Lactobacillales</taxon>
        <taxon>Lactobacillaceae</taxon>
        <taxon>Convivina</taxon>
    </lineage>
</organism>
<gene>
    <name evidence="9" type="primary">acpP_1</name>
    <name evidence="7" type="synonym">acpP</name>
    <name evidence="9" type="ORF">LMG032447_00202</name>
</gene>
<dbReference type="NCBIfam" id="NF002150">
    <property type="entry name" value="PRK00982.1-4"/>
    <property type="match status" value="1"/>
</dbReference>
<reference evidence="9" key="1">
    <citation type="submission" date="2022-03" db="EMBL/GenBank/DDBJ databases">
        <authorList>
            <person name="Hettiarachchi G."/>
        </authorList>
    </citation>
    <scope>NUCLEOTIDE SEQUENCE</scope>
    <source>
        <strain evidence="9">LMG 32447</strain>
    </source>
</reference>
<evidence type="ECO:0000256" key="6">
    <source>
        <dbReference type="ARBA" id="ARBA00023160"/>
    </source>
</evidence>
<protein>
    <recommendedName>
        <fullName evidence="7">Acyl carrier protein</fullName>
        <shortName evidence="7">ACP</shortName>
    </recommendedName>
</protein>
<comment type="function">
    <text evidence="7">Carrier of the growing fatty acid chain in fatty acid biosynthesis.</text>
</comment>
<accession>A0ABM9CZZ6</accession>
<keyword evidence="2 7" id="KW-0444">Lipid biosynthesis</keyword>
<keyword evidence="5 7" id="KW-0443">Lipid metabolism</keyword>
<dbReference type="InterPro" id="IPR009081">
    <property type="entry name" value="PP-bd_ACP"/>
</dbReference>
<dbReference type="Gene3D" id="1.10.1200.10">
    <property type="entry name" value="ACP-like"/>
    <property type="match status" value="1"/>
</dbReference>
<evidence type="ECO:0000256" key="5">
    <source>
        <dbReference type="ARBA" id="ARBA00023098"/>
    </source>
</evidence>
<comment type="subcellular location">
    <subcellularLocation>
        <location evidence="7">Cytoplasm</location>
    </subcellularLocation>
</comment>
<evidence type="ECO:0000259" key="8">
    <source>
        <dbReference type="PROSITE" id="PS50075"/>
    </source>
</evidence>
<dbReference type="Pfam" id="PF00550">
    <property type="entry name" value="PP-binding"/>
    <property type="match status" value="1"/>
</dbReference>
<sequence>MALEKEAIYNKLADEVSERFDVPRDKVEPNLNLITDVNADSIDFVELVLEVEDMFNVEISDDDVEKLDTLQKTVDYIYDHQED</sequence>
<evidence type="ECO:0000256" key="1">
    <source>
        <dbReference type="ARBA" id="ARBA00022450"/>
    </source>
</evidence>
<dbReference type="Proteomes" id="UP000838102">
    <property type="component" value="Unassembled WGS sequence"/>
</dbReference>
<keyword evidence="10" id="KW-1185">Reference proteome</keyword>
<dbReference type="SUPFAM" id="SSF47336">
    <property type="entry name" value="ACP-like"/>
    <property type="match status" value="1"/>
</dbReference>
<keyword evidence="1 7" id="KW-0596">Phosphopantetheine</keyword>
<dbReference type="InterPro" id="IPR003231">
    <property type="entry name" value="ACP"/>
</dbReference>
<keyword evidence="4 7" id="KW-0276">Fatty acid metabolism</keyword>
<evidence type="ECO:0000256" key="4">
    <source>
        <dbReference type="ARBA" id="ARBA00022832"/>
    </source>
</evidence>
<feature type="modified residue" description="O-(pantetheine 4'-phosphoryl)serine" evidence="7">
    <location>
        <position position="41"/>
    </location>
</feature>
<evidence type="ECO:0000256" key="2">
    <source>
        <dbReference type="ARBA" id="ARBA00022516"/>
    </source>
</evidence>
<dbReference type="HAMAP" id="MF_01217">
    <property type="entry name" value="Acyl_carrier"/>
    <property type="match status" value="1"/>
</dbReference>
<dbReference type="InterPro" id="IPR036736">
    <property type="entry name" value="ACP-like_sf"/>
</dbReference>